<proteinExistence type="predicted"/>
<reference evidence="1 2" key="1">
    <citation type="submission" date="2017-08" db="EMBL/GenBank/DDBJ databases">
        <title>Phylogenetic analysis of Mycobacterium avium complex whole genomes.</title>
        <authorList>
            <person name="Caverly L.J."/>
            <person name="Spilker T."/>
            <person name="Lipuma J."/>
        </authorList>
    </citation>
    <scope>NUCLEOTIDE SEQUENCE [LARGE SCALE GENOMIC DNA]</scope>
    <source>
        <strain evidence="1 2">FLAC0165</strain>
    </source>
</reference>
<dbReference type="RefSeq" id="WP_095795178.1">
    <property type="nucleotide sequence ID" value="NZ_NSFD01000055.1"/>
</dbReference>
<dbReference type="AlphaFoldDB" id="A0A2A2ZB60"/>
<protein>
    <submittedName>
        <fullName evidence="1">Uncharacterized protein</fullName>
    </submittedName>
</protein>
<evidence type="ECO:0000313" key="2">
    <source>
        <dbReference type="Proteomes" id="UP000217768"/>
    </source>
</evidence>
<dbReference type="EMBL" id="NSFD01000055">
    <property type="protein sequence ID" value="PBA23782.1"/>
    <property type="molecule type" value="Genomic_DNA"/>
</dbReference>
<dbReference type="Proteomes" id="UP000217768">
    <property type="component" value="Unassembled WGS sequence"/>
</dbReference>
<name>A0A2A2ZB60_MYCAV</name>
<comment type="caution">
    <text evidence="1">The sequence shown here is derived from an EMBL/GenBank/DDBJ whole genome shotgun (WGS) entry which is preliminary data.</text>
</comment>
<gene>
    <name evidence="1" type="ORF">CKJ66_26330</name>
</gene>
<evidence type="ECO:0000313" key="1">
    <source>
        <dbReference type="EMBL" id="PBA23782.1"/>
    </source>
</evidence>
<accession>A0A2A2ZB60</accession>
<organism evidence="1 2">
    <name type="scientific">Mycobacterium avium</name>
    <dbReference type="NCBI Taxonomy" id="1764"/>
    <lineage>
        <taxon>Bacteria</taxon>
        <taxon>Bacillati</taxon>
        <taxon>Actinomycetota</taxon>
        <taxon>Actinomycetes</taxon>
        <taxon>Mycobacteriales</taxon>
        <taxon>Mycobacteriaceae</taxon>
        <taxon>Mycobacterium</taxon>
        <taxon>Mycobacterium avium complex (MAC)</taxon>
    </lineage>
</organism>
<sequence>MELWTVDQAAQHWGVTPARARSILSSRHIRRTSGYPVAEIRSVRRRQGARTDLTPPTPATAAASLSTIAQAIAEHRDDDPTRLRLFFEFTRGADGGGATALSLVAEEPPLTGDLRYDALLAAIAEHITSRYGLPAPLWTATTDRFLYRAWWISTLPSARIQAMLWTPGSFRRRGVFLDRRDLTHDGALMPEPLFDATEVLRALAALAKKLERRNIVGQVHVFGGAAMLLAYNPHRAVTRDIDALFGPDGPMVDAIREVAAENGWPSTWMNNQAASYVARNRGGGPRVFDHPYLQVAATPADHLLAMKVLAARAVRDADDIRILIRHLGITTAGEIWVIVDRFFPDVPIKQHAHDLVEDILHEQIGRNGA</sequence>